<reference evidence="2 3" key="1">
    <citation type="submission" date="2011-08" db="EMBL/GenBank/DDBJ databases">
        <title>The Genome Sequence of Clostridium hathewayi WAL-18680.</title>
        <authorList>
            <consortium name="The Broad Institute Genome Sequencing Platform"/>
            <person name="Earl A."/>
            <person name="Ward D."/>
            <person name="Feldgarden M."/>
            <person name="Gevers D."/>
            <person name="Finegold S.M."/>
            <person name="Summanen P.H."/>
            <person name="Molitoris D.R."/>
            <person name="Song M."/>
            <person name="Daigneault M."/>
            <person name="Allen-Vercoe E."/>
            <person name="Young S.K."/>
            <person name="Zeng Q."/>
            <person name="Gargeya S."/>
            <person name="Fitzgerald M."/>
            <person name="Haas B."/>
            <person name="Abouelleil A."/>
            <person name="Alvarado L."/>
            <person name="Arachchi H.M."/>
            <person name="Berlin A."/>
            <person name="Brown A."/>
            <person name="Chapman S.B."/>
            <person name="Chen Z."/>
            <person name="Dunbar C."/>
            <person name="Freedman E."/>
            <person name="Gearin G."/>
            <person name="Gellesch M."/>
            <person name="Goldberg J."/>
            <person name="Griggs A."/>
            <person name="Gujja S."/>
            <person name="Heiman D."/>
            <person name="Howarth C."/>
            <person name="Larson L."/>
            <person name="Lui A."/>
            <person name="MacDonald P.J.P."/>
            <person name="Montmayeur A."/>
            <person name="Murphy C."/>
            <person name="Neiman D."/>
            <person name="Pearson M."/>
            <person name="Priest M."/>
            <person name="Roberts A."/>
            <person name="Saif S."/>
            <person name="Shea T."/>
            <person name="Shenoy N."/>
            <person name="Sisk P."/>
            <person name="Stolte C."/>
            <person name="Sykes S."/>
            <person name="Wortman J."/>
            <person name="Nusbaum C."/>
            <person name="Birren B."/>
        </authorList>
    </citation>
    <scope>NUCLEOTIDE SEQUENCE [LARGE SCALE GENOMIC DNA]</scope>
    <source>
        <strain evidence="2 3">WAL-18680</strain>
    </source>
</reference>
<gene>
    <name evidence="2" type="ORF">HMPREF9473_02691</name>
</gene>
<dbReference type="CDD" id="cd04301">
    <property type="entry name" value="NAT_SF"/>
    <property type="match status" value="1"/>
</dbReference>
<dbReference type="InterPro" id="IPR025685">
    <property type="entry name" value="YoaP-like_dom"/>
</dbReference>
<name>G5IGR3_9FIRM</name>
<dbReference type="PROSITE" id="PS51186">
    <property type="entry name" value="GNAT"/>
    <property type="match status" value="1"/>
</dbReference>
<comment type="caution">
    <text evidence="2">The sequence shown here is derived from an EMBL/GenBank/DDBJ whole genome shotgun (WGS) entry which is preliminary data.</text>
</comment>
<evidence type="ECO:0000259" key="1">
    <source>
        <dbReference type="PROSITE" id="PS51186"/>
    </source>
</evidence>
<dbReference type="PATRIC" id="fig|742737.3.peg.2701"/>
<proteinExistence type="predicted"/>
<dbReference type="OrthoDB" id="3172674at2"/>
<dbReference type="EMBL" id="ADLN01000061">
    <property type="protein sequence ID" value="EHI59323.1"/>
    <property type="molecule type" value="Genomic_DNA"/>
</dbReference>
<accession>G5IGR3</accession>
<feature type="domain" description="N-acetyltransferase" evidence="1">
    <location>
        <begin position="1"/>
        <end position="149"/>
    </location>
</feature>
<dbReference type="SUPFAM" id="SSF55729">
    <property type="entry name" value="Acyl-CoA N-acyltransferases (Nat)"/>
    <property type="match status" value="1"/>
</dbReference>
<evidence type="ECO:0000313" key="3">
    <source>
        <dbReference type="Proteomes" id="UP000005384"/>
    </source>
</evidence>
<evidence type="ECO:0000313" key="2">
    <source>
        <dbReference type="EMBL" id="EHI59323.1"/>
    </source>
</evidence>
<dbReference type="GO" id="GO:0016747">
    <property type="term" value="F:acyltransferase activity, transferring groups other than amino-acyl groups"/>
    <property type="evidence" value="ECO:0007669"/>
    <property type="project" value="InterPro"/>
</dbReference>
<keyword evidence="3" id="KW-1185">Reference proteome</keyword>
<sequence length="250" mass="28573">MELITLTQENLESEHICCAISSNKDCQVLSKKAWLKERLDEGLMFVKCNVRGKCFIEYIPAEAAWAPVEADGYMYIDCLWVSGQFKGQGYSNLLLEECIRDSKEKGKKGLVVLSSKKKMGFLSDPGFLKHKGFETVDRAGAFFELMALPFWEQEEKPRFRPQMKDGISIPEKGLVLYYTSQCPFTAKYVPILEETARRRGVEMKTIHIETAKQAQDAPSPFTTFSLFHNGELVTHEILSEKKFEKILDMC</sequence>
<dbReference type="InterPro" id="IPR036249">
    <property type="entry name" value="Thioredoxin-like_sf"/>
</dbReference>
<protein>
    <recommendedName>
        <fullName evidence="1">N-acetyltransferase domain-containing protein</fullName>
    </recommendedName>
</protein>
<dbReference type="Gene3D" id="3.40.630.30">
    <property type="match status" value="1"/>
</dbReference>
<dbReference type="AlphaFoldDB" id="G5IGR3"/>
<dbReference type="SUPFAM" id="SSF52833">
    <property type="entry name" value="Thioredoxin-like"/>
    <property type="match status" value="1"/>
</dbReference>
<dbReference type="HOGENOM" id="CLU_075236_0_0_9"/>
<organism evidence="2 3">
    <name type="scientific">Hungatella hathewayi WAL-18680</name>
    <dbReference type="NCBI Taxonomy" id="742737"/>
    <lineage>
        <taxon>Bacteria</taxon>
        <taxon>Bacillati</taxon>
        <taxon>Bacillota</taxon>
        <taxon>Clostridia</taxon>
        <taxon>Lachnospirales</taxon>
        <taxon>Lachnospiraceae</taxon>
        <taxon>Hungatella</taxon>
    </lineage>
</organism>
<dbReference type="RefSeq" id="WP_006780670.1">
    <property type="nucleotide sequence ID" value="NZ_CP040506.1"/>
</dbReference>
<dbReference type="Proteomes" id="UP000005384">
    <property type="component" value="Unassembled WGS sequence"/>
</dbReference>
<dbReference type="InterPro" id="IPR000182">
    <property type="entry name" value="GNAT_dom"/>
</dbReference>
<dbReference type="Pfam" id="PF00583">
    <property type="entry name" value="Acetyltransf_1"/>
    <property type="match status" value="1"/>
</dbReference>
<dbReference type="InterPro" id="IPR016181">
    <property type="entry name" value="Acyl_CoA_acyltransferase"/>
</dbReference>
<dbReference type="Pfam" id="PF14268">
    <property type="entry name" value="YoaP"/>
    <property type="match status" value="1"/>
</dbReference>